<reference evidence="8" key="1">
    <citation type="journal article" date="2021" name="Syst. Appl. Microbiol.">
        <title>Roseomonas hellenica sp. nov., isolated from roots of wild-growing Alkanna tinctoria.</title>
        <authorList>
            <person name="Rat A."/>
            <person name="Naranjo H.D."/>
            <person name="Lebbe L."/>
            <person name="Cnockaert M."/>
            <person name="Krigas N."/>
            <person name="Grigoriadou K."/>
            <person name="Maloupa E."/>
            <person name="Willems A."/>
        </authorList>
    </citation>
    <scope>NUCLEOTIDE SEQUENCE [LARGE SCALE GENOMIC DNA]</scope>
    <source>
        <strain evidence="8">LMG 31159</strain>
    </source>
</reference>
<dbReference type="InterPro" id="IPR011010">
    <property type="entry name" value="DNA_brk_join_enz"/>
</dbReference>
<feature type="domain" description="Tyr recombinase" evidence="6">
    <location>
        <begin position="204"/>
        <end position="389"/>
    </location>
</feature>
<dbReference type="SUPFAM" id="SSF56349">
    <property type="entry name" value="DNA breaking-rejoining enzymes"/>
    <property type="match status" value="1"/>
</dbReference>
<evidence type="ECO:0000313" key="7">
    <source>
        <dbReference type="EMBL" id="MBR0649488.1"/>
    </source>
</evidence>
<dbReference type="Gene3D" id="3.30.160.390">
    <property type="entry name" value="Integrase, DNA-binding domain"/>
    <property type="match status" value="1"/>
</dbReference>
<dbReference type="InterPro" id="IPR010998">
    <property type="entry name" value="Integrase_recombinase_N"/>
</dbReference>
<evidence type="ECO:0000256" key="3">
    <source>
        <dbReference type="ARBA" id="ARBA00023125"/>
    </source>
</evidence>
<keyword evidence="8" id="KW-1185">Reference proteome</keyword>
<dbReference type="PANTHER" id="PTHR30629">
    <property type="entry name" value="PROPHAGE INTEGRASE"/>
    <property type="match status" value="1"/>
</dbReference>
<gene>
    <name evidence="7" type="ORF">GXW78_07445</name>
</gene>
<dbReference type="EMBL" id="JAAEDI010000006">
    <property type="protein sequence ID" value="MBR0649488.1"/>
    <property type="molecule type" value="Genomic_DNA"/>
</dbReference>
<evidence type="ECO:0000256" key="2">
    <source>
        <dbReference type="ARBA" id="ARBA00022908"/>
    </source>
</evidence>
<dbReference type="PANTHER" id="PTHR30629:SF2">
    <property type="entry name" value="PROPHAGE INTEGRASE INTS-RELATED"/>
    <property type="match status" value="1"/>
</dbReference>
<evidence type="ECO:0000256" key="1">
    <source>
        <dbReference type="ARBA" id="ARBA00008857"/>
    </source>
</evidence>
<evidence type="ECO:0000256" key="4">
    <source>
        <dbReference type="ARBA" id="ARBA00023172"/>
    </source>
</evidence>
<dbReference type="InterPro" id="IPR038488">
    <property type="entry name" value="Integrase_DNA-bd_sf"/>
</dbReference>
<evidence type="ECO:0000259" key="6">
    <source>
        <dbReference type="PROSITE" id="PS51898"/>
    </source>
</evidence>
<organism evidence="7 8">
    <name type="scientific">Neoroseomonas terrae</name>
    <dbReference type="NCBI Taxonomy" id="424799"/>
    <lineage>
        <taxon>Bacteria</taxon>
        <taxon>Pseudomonadati</taxon>
        <taxon>Pseudomonadota</taxon>
        <taxon>Alphaproteobacteria</taxon>
        <taxon>Acetobacterales</taxon>
        <taxon>Acetobacteraceae</taxon>
        <taxon>Neoroseomonas</taxon>
    </lineage>
</organism>
<keyword evidence="4" id="KW-0233">DNA recombination</keyword>
<dbReference type="Pfam" id="PF13356">
    <property type="entry name" value="Arm-DNA-bind_3"/>
    <property type="match status" value="1"/>
</dbReference>
<dbReference type="Proteomes" id="UP000698752">
    <property type="component" value="Unassembled WGS sequence"/>
</dbReference>
<sequence>MPLTDVKVRQAKPRESGYRIPDAGGLHLFVTPSGSKLWRVRYKIDGKEKLLSLGSYPEISLAAAREARDQAKAAKRRGVDPSALKRAGALQPGQAPPATFEVVAREWHAVKAPSWKPHHAADVLASLEREIFPTIGALPLPEITTPMVLEALRRVEKRGAVDLAHRLRQRISHAFQFHIASTGNGRDPAAHLSRAMTPIDKSGRRPAVTTIARAREVLQACEQLPAFPVTRLALRLLALTLVRPGEVRGAVLDEFEDLDGQEPTWRIPPERMKSQFEHVVPLSTHAVDVVKEATRLAGRGPLLFPSTRQARRPLSENAIGYLMNRAGFRGEHVAHGWRATGSTVLNERYPADRQAIDLMLAHGPKDPVEGAYNRALHRTRRRELAQIWADMLLEGMPNAEQIATAARR</sequence>
<dbReference type="Pfam" id="PF00589">
    <property type="entry name" value="Phage_integrase"/>
    <property type="match status" value="1"/>
</dbReference>
<dbReference type="Gene3D" id="1.10.150.130">
    <property type="match status" value="1"/>
</dbReference>
<keyword evidence="3 7" id="KW-0238">DNA-binding</keyword>
<dbReference type="CDD" id="cd00801">
    <property type="entry name" value="INT_P4_C"/>
    <property type="match status" value="1"/>
</dbReference>
<dbReference type="InterPro" id="IPR053876">
    <property type="entry name" value="Phage_int_M"/>
</dbReference>
<dbReference type="InterPro" id="IPR013762">
    <property type="entry name" value="Integrase-like_cat_sf"/>
</dbReference>
<evidence type="ECO:0000256" key="5">
    <source>
        <dbReference type="SAM" id="MobiDB-lite"/>
    </source>
</evidence>
<keyword evidence="2" id="KW-0229">DNA integration</keyword>
<dbReference type="Pfam" id="PF22022">
    <property type="entry name" value="Phage_int_M"/>
    <property type="match status" value="1"/>
</dbReference>
<dbReference type="InterPro" id="IPR050808">
    <property type="entry name" value="Phage_Integrase"/>
</dbReference>
<comment type="similarity">
    <text evidence="1">Belongs to the 'phage' integrase family.</text>
</comment>
<comment type="caution">
    <text evidence="7">The sequence shown here is derived from an EMBL/GenBank/DDBJ whole genome shotgun (WGS) entry which is preliminary data.</text>
</comment>
<dbReference type="Gene3D" id="1.10.443.10">
    <property type="entry name" value="Intergrase catalytic core"/>
    <property type="match status" value="1"/>
</dbReference>
<accession>A0ABS5EEN4</accession>
<name>A0ABS5EEN4_9PROT</name>
<dbReference type="GO" id="GO:0003677">
    <property type="term" value="F:DNA binding"/>
    <property type="evidence" value="ECO:0007669"/>
    <property type="project" value="UniProtKB-KW"/>
</dbReference>
<protein>
    <submittedName>
        <fullName evidence="7">Integrase arm-type DNA-binding domain-containing protein</fullName>
    </submittedName>
</protein>
<evidence type="ECO:0000313" key="8">
    <source>
        <dbReference type="Proteomes" id="UP000698752"/>
    </source>
</evidence>
<dbReference type="InterPro" id="IPR025166">
    <property type="entry name" value="Integrase_DNA_bind_dom"/>
</dbReference>
<feature type="region of interest" description="Disordered" evidence="5">
    <location>
        <begin position="72"/>
        <end position="95"/>
    </location>
</feature>
<dbReference type="InterPro" id="IPR002104">
    <property type="entry name" value="Integrase_catalytic"/>
</dbReference>
<proteinExistence type="inferred from homology"/>
<dbReference type="PROSITE" id="PS51898">
    <property type="entry name" value="TYR_RECOMBINASE"/>
    <property type="match status" value="1"/>
</dbReference>